<keyword evidence="7" id="KW-1185">Reference proteome</keyword>
<dbReference type="PIRSF" id="PIRSF002741">
    <property type="entry name" value="MppA"/>
    <property type="match status" value="1"/>
</dbReference>
<name>A0A8J7SCJ8_9RHOB</name>
<evidence type="ECO:0000256" key="2">
    <source>
        <dbReference type="ARBA" id="ARBA00005695"/>
    </source>
</evidence>
<sequence length="664" mass="73847">MTEASSAAGRTQSQKKAPHEGGASGVEAGFIQARNLSSSEIKIRKVTRFGKGVFAADSVTVVRHAAIALFTVLAITVQAPRAGAGEGESHGIAMHGEPELSQGFTALPYTNFEARSGGRATFGEIGGFDSLNPFILKGRAPWAVSPHMVESLMARSYDEPFTLYGLLAETIETPPDRSWVAFTLREGARFSDGSEVTVEDVIWSFETLGREGHPRYRNAWDAVSDIRKTGPRSLRIDFSEPNRELPLILGLRPVLKREQWENRADGRGFAESGLEPVIGSGPYVIADFEPGRYITFRRDPDWWGADLAVNRGLNNFDEIRYEFFRNADALWQAVQTGAVDFFADSDPVRWAEGYDFPAAAQGKLRRAEIEHGRPTGMEGFVFNTRRAPLDDRRVREALALAFDWEWMNERLYRGQLRRIRSYFDNSVLGFEGRAEGHERAILEPFAASLPEGTLDEGWRPPVSDGTGRDRRNLRRAARLLDEAGWTVSNGQRRGPGGEALTLEALVLSTEDETLASLWAQALARLGVTLSVRRVDAAQYQLRRQEYDYDIVTNRWSMSLSPGTEQRLYFGAAGRDAPGTRNYMGVADPAVEAAIDAMLAAEEEADFRAAVRALDRVLSAGIYVVPFGVLPSDRIAHSSAMHRPERAPLYGWWGWWAGPATWWRE</sequence>
<dbReference type="PANTHER" id="PTHR30290">
    <property type="entry name" value="PERIPLASMIC BINDING COMPONENT OF ABC TRANSPORTER"/>
    <property type="match status" value="1"/>
</dbReference>
<dbReference type="GO" id="GO:1904680">
    <property type="term" value="F:peptide transmembrane transporter activity"/>
    <property type="evidence" value="ECO:0007669"/>
    <property type="project" value="TreeGrafter"/>
</dbReference>
<dbReference type="InterPro" id="IPR030678">
    <property type="entry name" value="Peptide/Ni-bd"/>
</dbReference>
<feature type="compositionally biased region" description="Polar residues" evidence="4">
    <location>
        <begin position="1"/>
        <end position="15"/>
    </location>
</feature>
<dbReference type="GO" id="GO:0030288">
    <property type="term" value="C:outer membrane-bounded periplasmic space"/>
    <property type="evidence" value="ECO:0007669"/>
    <property type="project" value="TreeGrafter"/>
</dbReference>
<dbReference type="InterPro" id="IPR000914">
    <property type="entry name" value="SBP_5_dom"/>
</dbReference>
<accession>A0A8J7SCJ8</accession>
<comment type="subcellular location">
    <subcellularLocation>
        <location evidence="1">Periplasm</location>
    </subcellularLocation>
</comment>
<evidence type="ECO:0000259" key="5">
    <source>
        <dbReference type="Pfam" id="PF00496"/>
    </source>
</evidence>
<dbReference type="GO" id="GO:0015833">
    <property type="term" value="P:peptide transport"/>
    <property type="evidence" value="ECO:0007669"/>
    <property type="project" value="TreeGrafter"/>
</dbReference>
<feature type="domain" description="Solute-binding protein family 5" evidence="5">
    <location>
        <begin position="163"/>
        <end position="565"/>
    </location>
</feature>
<comment type="similarity">
    <text evidence="2">Belongs to the bacterial solute-binding protein 5 family.</text>
</comment>
<protein>
    <submittedName>
        <fullName evidence="6">ABC transporter substrate-binding protein</fullName>
    </submittedName>
</protein>
<evidence type="ECO:0000256" key="1">
    <source>
        <dbReference type="ARBA" id="ARBA00004418"/>
    </source>
</evidence>
<dbReference type="AlphaFoldDB" id="A0A8J7SCJ8"/>
<gene>
    <name evidence="6" type="ORF">H0I76_01915</name>
</gene>
<dbReference type="Gene3D" id="3.10.105.10">
    <property type="entry name" value="Dipeptide-binding Protein, Domain 3"/>
    <property type="match status" value="1"/>
</dbReference>
<proteinExistence type="inferred from homology"/>
<evidence type="ECO:0000313" key="7">
    <source>
        <dbReference type="Proteomes" id="UP000655420"/>
    </source>
</evidence>
<reference evidence="6" key="1">
    <citation type="submission" date="2020-12" db="EMBL/GenBank/DDBJ databases">
        <title>Bacterial taxonomy.</title>
        <authorList>
            <person name="Pan X."/>
        </authorList>
    </citation>
    <scope>NUCLEOTIDE SEQUENCE</scope>
    <source>
        <strain evidence="6">M0105</strain>
    </source>
</reference>
<comment type="caution">
    <text evidence="6">The sequence shown here is derived from an EMBL/GenBank/DDBJ whole genome shotgun (WGS) entry which is preliminary data.</text>
</comment>
<dbReference type="GO" id="GO:0043190">
    <property type="term" value="C:ATP-binding cassette (ABC) transporter complex"/>
    <property type="evidence" value="ECO:0007669"/>
    <property type="project" value="InterPro"/>
</dbReference>
<evidence type="ECO:0000256" key="4">
    <source>
        <dbReference type="SAM" id="MobiDB-lite"/>
    </source>
</evidence>
<dbReference type="Pfam" id="PF00496">
    <property type="entry name" value="SBP_bac_5"/>
    <property type="match status" value="1"/>
</dbReference>
<dbReference type="SUPFAM" id="SSF53850">
    <property type="entry name" value="Periplasmic binding protein-like II"/>
    <property type="match status" value="1"/>
</dbReference>
<evidence type="ECO:0000256" key="3">
    <source>
        <dbReference type="ARBA" id="ARBA00022729"/>
    </source>
</evidence>
<dbReference type="PANTHER" id="PTHR30290:SF64">
    <property type="entry name" value="ABC TRANSPORTER PERIPLASMIC BINDING PROTEIN"/>
    <property type="match status" value="1"/>
</dbReference>
<dbReference type="Gene3D" id="3.40.190.10">
    <property type="entry name" value="Periplasmic binding protein-like II"/>
    <property type="match status" value="1"/>
</dbReference>
<keyword evidence="3" id="KW-0732">Signal</keyword>
<feature type="region of interest" description="Disordered" evidence="4">
    <location>
        <begin position="1"/>
        <end position="24"/>
    </location>
</feature>
<evidence type="ECO:0000313" key="6">
    <source>
        <dbReference type="EMBL" id="MBK0397932.1"/>
    </source>
</evidence>
<dbReference type="EMBL" id="JAEHHL010000001">
    <property type="protein sequence ID" value="MBK0397932.1"/>
    <property type="molecule type" value="Genomic_DNA"/>
</dbReference>
<dbReference type="CDD" id="cd08497">
    <property type="entry name" value="MbnE-like"/>
    <property type="match status" value="1"/>
</dbReference>
<dbReference type="GO" id="GO:0042884">
    <property type="term" value="P:microcin transport"/>
    <property type="evidence" value="ECO:0007669"/>
    <property type="project" value="TreeGrafter"/>
</dbReference>
<dbReference type="Proteomes" id="UP000655420">
    <property type="component" value="Unassembled WGS sequence"/>
</dbReference>
<dbReference type="InterPro" id="IPR039424">
    <property type="entry name" value="SBP_5"/>
</dbReference>
<organism evidence="6 7">
    <name type="scientific">Thermohalobaculum xanthum</name>
    <dbReference type="NCBI Taxonomy" id="2753746"/>
    <lineage>
        <taxon>Bacteria</taxon>
        <taxon>Pseudomonadati</taxon>
        <taxon>Pseudomonadota</taxon>
        <taxon>Alphaproteobacteria</taxon>
        <taxon>Rhodobacterales</taxon>
        <taxon>Paracoccaceae</taxon>
        <taxon>Thermohalobaculum</taxon>
    </lineage>
</organism>